<protein>
    <submittedName>
        <fullName evidence="2">Uncharacterized protein</fullName>
    </submittedName>
</protein>
<organism evidence="2 3">
    <name type="scientific">Phormidesmis priestleyi Ana</name>
    <dbReference type="NCBI Taxonomy" id="1666911"/>
    <lineage>
        <taxon>Bacteria</taxon>
        <taxon>Bacillati</taxon>
        <taxon>Cyanobacteriota</taxon>
        <taxon>Cyanophyceae</taxon>
        <taxon>Leptolyngbyales</taxon>
        <taxon>Leptolyngbyaceae</taxon>
        <taxon>Phormidesmis</taxon>
    </lineage>
</organism>
<evidence type="ECO:0000313" key="3">
    <source>
        <dbReference type="Proteomes" id="UP000050465"/>
    </source>
</evidence>
<sequence length="194" mass="21655">MKYFFLSDGWMTGRVWELGGEWDELGRRRRPLIEKLTISIQENNETLWLFQVEEAVLMLEVMPKTSVHPPASSTAHLAVGQVVLKRLLTADQAIERLCQHQATRAAAETPSATEDDPEAHLKALSDVRQIKMGQIETGQIDARQQSAQSSEPPNAPYAESARHVLNDLNDSASPSLQIETADGTLNRRERTVVT</sequence>
<accession>A0A0P8DC08</accession>
<name>A0A0P8DC08_9CYAN</name>
<reference evidence="2 3" key="1">
    <citation type="submission" date="2015-09" db="EMBL/GenBank/DDBJ databases">
        <title>Identification and resolution of microdiversity through metagenomic sequencing of parallel consortia.</title>
        <authorList>
            <person name="Nelson W.C."/>
            <person name="Romine M.F."/>
            <person name="Lindemann S.R."/>
        </authorList>
    </citation>
    <scope>NUCLEOTIDE SEQUENCE [LARGE SCALE GENOMIC DNA]</scope>
    <source>
        <strain evidence="2">Ana</strain>
    </source>
</reference>
<dbReference type="EMBL" id="LJZR01000029">
    <property type="protein sequence ID" value="KPQ33636.1"/>
    <property type="molecule type" value="Genomic_DNA"/>
</dbReference>
<evidence type="ECO:0000313" key="2">
    <source>
        <dbReference type="EMBL" id="KPQ33636.1"/>
    </source>
</evidence>
<dbReference type="Proteomes" id="UP000050465">
    <property type="component" value="Unassembled WGS sequence"/>
</dbReference>
<proteinExistence type="predicted"/>
<feature type="compositionally biased region" description="Basic and acidic residues" evidence="1">
    <location>
        <begin position="185"/>
        <end position="194"/>
    </location>
</feature>
<dbReference type="AlphaFoldDB" id="A0A0P8DC08"/>
<evidence type="ECO:0000256" key="1">
    <source>
        <dbReference type="SAM" id="MobiDB-lite"/>
    </source>
</evidence>
<dbReference type="STRING" id="1666911.HLUCCA11_18030"/>
<gene>
    <name evidence="2" type="ORF">HLUCCA11_18030</name>
</gene>
<feature type="region of interest" description="Disordered" evidence="1">
    <location>
        <begin position="171"/>
        <end position="194"/>
    </location>
</feature>
<comment type="caution">
    <text evidence="2">The sequence shown here is derived from an EMBL/GenBank/DDBJ whole genome shotgun (WGS) entry which is preliminary data.</text>
</comment>